<keyword evidence="6" id="KW-0813">Transport</keyword>
<feature type="transmembrane region" description="Helical" evidence="7">
    <location>
        <begin position="17"/>
        <end position="38"/>
    </location>
</feature>
<comment type="subcellular location">
    <subcellularLocation>
        <location evidence="1">Cell membrane</location>
        <topology evidence="1">Multi-pass membrane protein</topology>
    </subcellularLocation>
    <subcellularLocation>
        <location evidence="6">Membrane</location>
        <topology evidence="6">Multi-pass membrane protein</topology>
    </subcellularLocation>
</comment>
<name>A0A1X7LE53_9BACT</name>
<comment type="similarity">
    <text evidence="6">Belongs to the exbB/tolQ family.</text>
</comment>
<keyword evidence="2" id="KW-1003">Cell membrane</keyword>
<proteinExistence type="inferred from homology"/>
<evidence type="ECO:0000313" key="9">
    <source>
        <dbReference type="EMBL" id="SMG51980.1"/>
    </source>
</evidence>
<sequence length="117" mass="12916">MNTMNIIEILIEGGIEFMGSLTVLFIGVIITSILALKNKSERWLKINQELALFAFVFGIFGQVIGLFEAFKGIEMMGEVSQAILAGGLKVSSYVTIYGFIIFLLAKAVKIAFNFIKK</sequence>
<keyword evidence="4 7" id="KW-1133">Transmembrane helix</keyword>
<feature type="domain" description="MotA/TolQ/ExbB proton channel" evidence="8">
    <location>
        <begin position="32"/>
        <end position="102"/>
    </location>
</feature>
<evidence type="ECO:0000256" key="7">
    <source>
        <dbReference type="SAM" id="Phobius"/>
    </source>
</evidence>
<accession>A0A1X7LE53</accession>
<dbReference type="Pfam" id="PF01618">
    <property type="entry name" value="MotA_ExbB"/>
    <property type="match status" value="1"/>
</dbReference>
<dbReference type="Proteomes" id="UP000193804">
    <property type="component" value="Unassembled WGS sequence"/>
</dbReference>
<keyword evidence="5 7" id="KW-0472">Membrane</keyword>
<keyword evidence="3 7" id="KW-0812">Transmembrane</keyword>
<keyword evidence="10" id="KW-1185">Reference proteome</keyword>
<evidence type="ECO:0000313" key="10">
    <source>
        <dbReference type="Proteomes" id="UP000193804"/>
    </source>
</evidence>
<evidence type="ECO:0000256" key="3">
    <source>
        <dbReference type="ARBA" id="ARBA00022692"/>
    </source>
</evidence>
<evidence type="ECO:0000256" key="1">
    <source>
        <dbReference type="ARBA" id="ARBA00004651"/>
    </source>
</evidence>
<dbReference type="InterPro" id="IPR002898">
    <property type="entry name" value="MotA_ExbB_proton_chnl"/>
</dbReference>
<protein>
    <submittedName>
        <fullName evidence="9">MotA/TolQ/ExbB proton channel family protein</fullName>
    </submittedName>
</protein>
<dbReference type="STRING" id="1028.SAMN05661096_03852"/>
<dbReference type="AlphaFoldDB" id="A0A1X7LE53"/>
<evidence type="ECO:0000256" key="6">
    <source>
        <dbReference type="RuleBase" id="RU004057"/>
    </source>
</evidence>
<gene>
    <name evidence="9" type="ORF">SAMN05661096_03852</name>
</gene>
<feature type="transmembrane region" description="Helical" evidence="7">
    <location>
        <begin position="90"/>
        <end position="112"/>
    </location>
</feature>
<dbReference type="GO" id="GO:0015031">
    <property type="term" value="P:protein transport"/>
    <property type="evidence" value="ECO:0007669"/>
    <property type="project" value="UniProtKB-KW"/>
</dbReference>
<evidence type="ECO:0000256" key="5">
    <source>
        <dbReference type="ARBA" id="ARBA00023136"/>
    </source>
</evidence>
<evidence type="ECO:0000259" key="8">
    <source>
        <dbReference type="Pfam" id="PF01618"/>
    </source>
</evidence>
<dbReference type="OrthoDB" id="1001678at2"/>
<organism evidence="9 10">
    <name type="scientific">Marivirga sericea</name>
    <dbReference type="NCBI Taxonomy" id="1028"/>
    <lineage>
        <taxon>Bacteria</taxon>
        <taxon>Pseudomonadati</taxon>
        <taxon>Bacteroidota</taxon>
        <taxon>Cytophagia</taxon>
        <taxon>Cytophagales</taxon>
        <taxon>Marivirgaceae</taxon>
        <taxon>Marivirga</taxon>
    </lineage>
</organism>
<dbReference type="RefSeq" id="WP_085518971.1">
    <property type="nucleotide sequence ID" value="NZ_FXAW01000010.1"/>
</dbReference>
<reference evidence="10" key="1">
    <citation type="submission" date="2017-04" db="EMBL/GenBank/DDBJ databases">
        <authorList>
            <person name="Varghese N."/>
            <person name="Submissions S."/>
        </authorList>
    </citation>
    <scope>NUCLEOTIDE SEQUENCE [LARGE SCALE GENOMIC DNA]</scope>
    <source>
        <strain evidence="10">DSM 4125</strain>
    </source>
</reference>
<keyword evidence="6" id="KW-0653">Protein transport</keyword>
<evidence type="ECO:0000256" key="2">
    <source>
        <dbReference type="ARBA" id="ARBA00022475"/>
    </source>
</evidence>
<dbReference type="EMBL" id="FXAW01000010">
    <property type="protein sequence ID" value="SMG51980.1"/>
    <property type="molecule type" value="Genomic_DNA"/>
</dbReference>
<evidence type="ECO:0000256" key="4">
    <source>
        <dbReference type="ARBA" id="ARBA00022989"/>
    </source>
</evidence>
<feature type="transmembrane region" description="Helical" evidence="7">
    <location>
        <begin position="50"/>
        <end position="70"/>
    </location>
</feature>
<dbReference type="GO" id="GO:0005886">
    <property type="term" value="C:plasma membrane"/>
    <property type="evidence" value="ECO:0007669"/>
    <property type="project" value="UniProtKB-SubCell"/>
</dbReference>